<dbReference type="EMBL" id="QAON01000012">
    <property type="protein sequence ID" value="PTQ88395.1"/>
    <property type="molecule type" value="Genomic_DNA"/>
</dbReference>
<organism evidence="2 3">
    <name type="scientific">Agitococcus lubricus</name>
    <dbReference type="NCBI Taxonomy" id="1077255"/>
    <lineage>
        <taxon>Bacteria</taxon>
        <taxon>Pseudomonadati</taxon>
        <taxon>Pseudomonadota</taxon>
        <taxon>Gammaproteobacteria</taxon>
        <taxon>Moraxellales</taxon>
        <taxon>Moraxellaceae</taxon>
        <taxon>Agitococcus</taxon>
    </lineage>
</organism>
<keyword evidence="3" id="KW-1185">Reference proteome</keyword>
<feature type="compositionally biased region" description="Basic and acidic residues" evidence="1">
    <location>
        <begin position="105"/>
        <end position="116"/>
    </location>
</feature>
<accession>A0A2T5IWV1</accession>
<dbReference type="RefSeq" id="WP_146164462.1">
    <property type="nucleotide sequence ID" value="NZ_QAON01000012.1"/>
</dbReference>
<feature type="compositionally biased region" description="Basic and acidic residues" evidence="1">
    <location>
        <begin position="393"/>
        <end position="415"/>
    </location>
</feature>
<dbReference type="Proteomes" id="UP000244223">
    <property type="component" value="Unassembled WGS sequence"/>
</dbReference>
<feature type="region of interest" description="Disordered" evidence="1">
    <location>
        <begin position="91"/>
        <end position="159"/>
    </location>
</feature>
<dbReference type="InterPro" id="IPR021457">
    <property type="entry name" value="DUF3108"/>
</dbReference>
<evidence type="ECO:0000256" key="1">
    <source>
        <dbReference type="SAM" id="MobiDB-lite"/>
    </source>
</evidence>
<protein>
    <submittedName>
        <fullName evidence="2">Uncharacterized protein DUF3108</fullName>
    </submittedName>
</protein>
<proteinExistence type="predicted"/>
<dbReference type="Pfam" id="PF11306">
    <property type="entry name" value="DUF3108"/>
    <property type="match status" value="1"/>
</dbReference>
<reference evidence="2 3" key="1">
    <citation type="submission" date="2018-04" db="EMBL/GenBank/DDBJ databases">
        <title>Genomic Encyclopedia of Archaeal and Bacterial Type Strains, Phase II (KMG-II): from individual species to whole genera.</title>
        <authorList>
            <person name="Goeker M."/>
        </authorList>
    </citation>
    <scope>NUCLEOTIDE SEQUENCE [LARGE SCALE GENOMIC DNA]</scope>
    <source>
        <strain evidence="2 3">DSM 5822</strain>
    </source>
</reference>
<gene>
    <name evidence="2" type="ORF">C8N29_11240</name>
</gene>
<comment type="caution">
    <text evidence="2">The sequence shown here is derived from an EMBL/GenBank/DDBJ whole genome shotgun (WGS) entry which is preliminary data.</text>
</comment>
<dbReference type="AlphaFoldDB" id="A0A2T5IWV1"/>
<name>A0A2T5IWV1_9GAMM</name>
<feature type="region of interest" description="Disordered" evidence="1">
    <location>
        <begin position="390"/>
        <end position="431"/>
    </location>
</feature>
<dbReference type="OrthoDB" id="8526020at2"/>
<sequence length="431" mass="47489">MPFVQTLRIRLQRKPLATALAASVLVHLCLLWDGEFELPDFSPDSPDEVLSKKKADAIPRVKLSIKPPARPKPQVGAAIVTLIEEAPPAAEKIAPSKNNNNKKQLTKEKIKPEKPLVEPISGDDFAPPSPQIADNPKSDNASTEQVSEDAIPLGDSLPPPPEELAKTPPIAIHEEPPPFPVEIAARYKASFMGFSVEIKQMWRMEGERYIIENEASKFGFKAKMVSEGGVSVNGISPEQYRVYINNKLNRFADIDRSNNTIRFGKKSDVKYAALQGEIQDAASLPFQVAVSFVGTESRQLQITTGSAVYNIELKLISEERLKLPAGEMRTLHLQGQRINLATGIAQQGYDVWLAPDYRNFPVKFRGPTSKGEVMEYSLKSLAFEGQTVIGKNLKPEPESKEPDAIPKELLEHAEEPPPSFKSEVGVGEDAP</sequence>
<evidence type="ECO:0000313" key="2">
    <source>
        <dbReference type="EMBL" id="PTQ88395.1"/>
    </source>
</evidence>
<evidence type="ECO:0000313" key="3">
    <source>
        <dbReference type="Proteomes" id="UP000244223"/>
    </source>
</evidence>